<feature type="domain" description="Rhamnogalacturonase A/B/Epimerase-like pectate lyase" evidence="2">
    <location>
        <begin position="75"/>
        <end position="151"/>
    </location>
</feature>
<keyword evidence="1" id="KW-0732">Signal</keyword>
<protein>
    <recommendedName>
        <fullName evidence="2">Rhamnogalacturonase A/B/Epimerase-like pectate lyase domain-containing protein</fullName>
    </recommendedName>
</protein>
<evidence type="ECO:0000313" key="4">
    <source>
        <dbReference type="Proteomes" id="UP001159405"/>
    </source>
</evidence>
<comment type="caution">
    <text evidence="3">The sequence shown here is derived from an EMBL/GenBank/DDBJ whole genome shotgun (WGS) entry which is preliminary data.</text>
</comment>
<evidence type="ECO:0000259" key="2">
    <source>
        <dbReference type="Pfam" id="PF12708"/>
    </source>
</evidence>
<dbReference type="SUPFAM" id="SSF51126">
    <property type="entry name" value="Pectin lyase-like"/>
    <property type="match status" value="1"/>
</dbReference>
<dbReference type="Pfam" id="PF12708">
    <property type="entry name" value="Pect-lyase_RHGA_epim"/>
    <property type="match status" value="1"/>
</dbReference>
<dbReference type="InterPro" id="IPR011050">
    <property type="entry name" value="Pectin_lyase_fold/virulence"/>
</dbReference>
<dbReference type="Proteomes" id="UP001159405">
    <property type="component" value="Unassembled WGS sequence"/>
</dbReference>
<feature type="signal peptide" evidence="1">
    <location>
        <begin position="1"/>
        <end position="24"/>
    </location>
</feature>
<keyword evidence="4" id="KW-1185">Reference proteome</keyword>
<feature type="chain" id="PRO_5046412435" description="Rhamnogalacturonase A/B/Epimerase-like pectate lyase domain-containing protein" evidence="1">
    <location>
        <begin position="25"/>
        <end position="500"/>
    </location>
</feature>
<dbReference type="InterPro" id="IPR012334">
    <property type="entry name" value="Pectin_lyas_fold"/>
</dbReference>
<sequence length="500" mass="56644">MMKSSLAVVLFGFFISVLWSGSSSAPKTSLEYNWEHERFTDHSIKIRRNVFKRESDDGPAGMTNVKKPGGTLSRAIGDGKTDDSSAIEAIINQKAGSTINKVFFPPGEYLVGSNIIIRHSVELHGTKLGIAVIKAPRNRSMKIYIDATSVKSVALNNLYLDGVLVEFNGRQKTNDVKLFNCLFFSVFSRLSPKPANPQLKMKELSNADVNRCIFLKDSEAFGVATQFTRTSNVTVHYNVFGLDLSKINWLSTELKPAKHWQDQTEKLRFLKTRYNLTSDQGFFKSCLYDECDKEMKIRKNVFNGSPNTGARKKDHVVYLKGFNGMIFEQNYARGWSADPTGGIKARNGKSITIACNYIDDTGILLYSHKKTKDCLHDGLKDVVVYGNHIIQRSNPGHRCSGISYYEPHFTGRDENITYLGNTFEIINRSDPTNYRCIWLTNGDVTHHHVYEDNVYYNTTTKVKLEARKGTPRYEKENIAFGTAVRNTYNFPPYKLNIPTY</sequence>
<name>A0ABN8NJ49_9CNID</name>
<dbReference type="Gene3D" id="2.160.20.10">
    <property type="entry name" value="Single-stranded right-handed beta-helix, Pectin lyase-like"/>
    <property type="match status" value="1"/>
</dbReference>
<evidence type="ECO:0000313" key="3">
    <source>
        <dbReference type="EMBL" id="CAH3111558.1"/>
    </source>
</evidence>
<dbReference type="EMBL" id="CALNXK010000024">
    <property type="protein sequence ID" value="CAH3111558.1"/>
    <property type="molecule type" value="Genomic_DNA"/>
</dbReference>
<evidence type="ECO:0000256" key="1">
    <source>
        <dbReference type="SAM" id="SignalP"/>
    </source>
</evidence>
<organism evidence="3 4">
    <name type="scientific">Porites lobata</name>
    <dbReference type="NCBI Taxonomy" id="104759"/>
    <lineage>
        <taxon>Eukaryota</taxon>
        <taxon>Metazoa</taxon>
        <taxon>Cnidaria</taxon>
        <taxon>Anthozoa</taxon>
        <taxon>Hexacorallia</taxon>
        <taxon>Scleractinia</taxon>
        <taxon>Fungiina</taxon>
        <taxon>Poritidae</taxon>
        <taxon>Porites</taxon>
    </lineage>
</organism>
<dbReference type="InterPro" id="IPR024535">
    <property type="entry name" value="RHGA/B-epi-like_pectate_lyase"/>
</dbReference>
<proteinExistence type="predicted"/>
<gene>
    <name evidence="3" type="ORF">PLOB_00020462</name>
</gene>
<accession>A0ABN8NJ49</accession>
<reference evidence="3 4" key="1">
    <citation type="submission" date="2022-05" db="EMBL/GenBank/DDBJ databases">
        <authorList>
            <consortium name="Genoscope - CEA"/>
            <person name="William W."/>
        </authorList>
    </citation>
    <scope>NUCLEOTIDE SEQUENCE [LARGE SCALE GENOMIC DNA]</scope>
</reference>